<evidence type="ECO:0000313" key="2">
    <source>
        <dbReference type="EMBL" id="KAF0922296.1"/>
    </source>
</evidence>
<reference evidence="2 3" key="1">
    <citation type="submission" date="2019-11" db="EMBL/GenBank/DDBJ databases">
        <title>Whole genome sequence of Oryza granulata.</title>
        <authorList>
            <person name="Li W."/>
        </authorList>
    </citation>
    <scope>NUCLEOTIDE SEQUENCE [LARGE SCALE GENOMIC DNA]</scope>
    <source>
        <strain evidence="3">cv. Menghai</strain>
        <tissue evidence="2">Leaf</tissue>
    </source>
</reference>
<feature type="region of interest" description="Disordered" evidence="1">
    <location>
        <begin position="1"/>
        <end position="43"/>
    </location>
</feature>
<comment type="caution">
    <text evidence="2">The sequence shown here is derived from an EMBL/GenBank/DDBJ whole genome shotgun (WGS) entry which is preliminary data.</text>
</comment>
<dbReference type="Proteomes" id="UP000479710">
    <property type="component" value="Unassembled WGS sequence"/>
</dbReference>
<evidence type="ECO:0000256" key="1">
    <source>
        <dbReference type="SAM" id="MobiDB-lite"/>
    </source>
</evidence>
<evidence type="ECO:0000313" key="3">
    <source>
        <dbReference type="Proteomes" id="UP000479710"/>
    </source>
</evidence>
<keyword evidence="3" id="KW-1185">Reference proteome</keyword>
<protein>
    <submittedName>
        <fullName evidence="2">Uncharacterized protein</fullName>
    </submittedName>
</protein>
<proteinExistence type="predicted"/>
<dbReference type="AlphaFoldDB" id="A0A6G1ECI0"/>
<organism evidence="2 3">
    <name type="scientific">Oryza meyeriana var. granulata</name>
    <dbReference type="NCBI Taxonomy" id="110450"/>
    <lineage>
        <taxon>Eukaryota</taxon>
        <taxon>Viridiplantae</taxon>
        <taxon>Streptophyta</taxon>
        <taxon>Embryophyta</taxon>
        <taxon>Tracheophyta</taxon>
        <taxon>Spermatophyta</taxon>
        <taxon>Magnoliopsida</taxon>
        <taxon>Liliopsida</taxon>
        <taxon>Poales</taxon>
        <taxon>Poaceae</taxon>
        <taxon>BOP clade</taxon>
        <taxon>Oryzoideae</taxon>
        <taxon>Oryzeae</taxon>
        <taxon>Oryzinae</taxon>
        <taxon>Oryza</taxon>
        <taxon>Oryza meyeriana</taxon>
    </lineage>
</organism>
<name>A0A6G1ECI0_9ORYZ</name>
<accession>A0A6G1ECI0</accession>
<dbReference type="EMBL" id="SPHZ02000004">
    <property type="protein sequence ID" value="KAF0922296.1"/>
    <property type="molecule type" value="Genomic_DNA"/>
</dbReference>
<gene>
    <name evidence="2" type="ORF">E2562_031791</name>
</gene>
<sequence>MAGLIAHPRHAVLKDDDCDDDNSGLEKSSDGGEIEDQASASLKQGRRRQWQWLEFGARERARGRWWPQLLIEGGRS</sequence>